<dbReference type="KEGG" id="cbat:M666_04975"/>
<evidence type="ECO:0008006" key="3">
    <source>
        <dbReference type="Google" id="ProtNLM"/>
    </source>
</evidence>
<proteinExistence type="predicted"/>
<dbReference type="EMBL" id="CP009976">
    <property type="protein sequence ID" value="AIZ40964.1"/>
    <property type="molecule type" value="Genomic_DNA"/>
</dbReference>
<protein>
    <recommendedName>
        <fullName evidence="3">Lipoprotein</fullName>
    </recommendedName>
</protein>
<accession>A0AAU8RTB9</accession>
<dbReference type="AlphaFoldDB" id="A0AAU8RTB9"/>
<dbReference type="Proteomes" id="UP000030786">
    <property type="component" value="Chromosome"/>
</dbReference>
<sequence length="321" mass="37660">MAILSCKTDKKNTTQKEIKTEIVSKKSIEEIKYVTAKSGLIYRDKAKGKALGKFELNSKLNVIEHTAIFQEIKDKDKIIKGEWVGVKLDKNSVVYVFDGFLSTTKQEYSNQIKKYLENGIWVLKEFKNQLYKANDWNDITLSGYDFVNIVFKDKRVVIWSPYDTEEYSCSLNDKLIAYYYEPFDNRTDTIFKITEITPSSLTIKIKNKKYEYFKVSREIKENDLYKVVQEGSDSVLNEWFSGNYIFKDNEGRSEIKFNPHGKSIYMLYPYSGRFLAIDLEGYTYKIHKKEVDTYHLEKVYYSSDADGYVFTEEKSTLTKVK</sequence>
<reference evidence="1 2" key="1">
    <citation type="journal article" date="2014" name="Environ. Microbiol.">
        <title>Contrasting genomic patterns and infection strategies of two co-existing Bacteroidetes podovirus genera.</title>
        <authorList>
            <person name="Holmfeldt K."/>
            <person name="Howard-Varona C."/>
            <person name="Solonenko N."/>
            <person name="Sullivan M.B."/>
        </authorList>
    </citation>
    <scope>NUCLEOTIDE SEQUENCE [LARGE SCALE GENOMIC DNA]</scope>
    <source>
        <strain evidence="1 2">18</strain>
    </source>
</reference>
<name>A0AAU8RTB9_9FLAO</name>
<evidence type="ECO:0000313" key="2">
    <source>
        <dbReference type="Proteomes" id="UP000030786"/>
    </source>
</evidence>
<organism evidence="1 2">
    <name type="scientific">Cellulophaga baltica 18</name>
    <dbReference type="NCBI Taxonomy" id="1348584"/>
    <lineage>
        <taxon>Bacteria</taxon>
        <taxon>Pseudomonadati</taxon>
        <taxon>Bacteroidota</taxon>
        <taxon>Flavobacteriia</taxon>
        <taxon>Flavobacteriales</taxon>
        <taxon>Flavobacteriaceae</taxon>
        <taxon>Cellulophaga</taxon>
    </lineage>
</organism>
<evidence type="ECO:0000313" key="1">
    <source>
        <dbReference type="EMBL" id="AIZ40964.1"/>
    </source>
</evidence>
<gene>
    <name evidence="1" type="ORF">M666_04975</name>
</gene>